<dbReference type="Proteomes" id="UP001152531">
    <property type="component" value="Unassembled WGS sequence"/>
</dbReference>
<evidence type="ECO:0000313" key="2">
    <source>
        <dbReference type="Proteomes" id="UP001152531"/>
    </source>
</evidence>
<comment type="caution">
    <text evidence="1">The sequence shown here is derived from an EMBL/GenBank/DDBJ whole genome shotgun (WGS) entry which is preliminary data.</text>
</comment>
<name>A0ACA9Y666_9ASCO</name>
<accession>A0ACA9Y666</accession>
<evidence type="ECO:0000313" key="1">
    <source>
        <dbReference type="EMBL" id="CAH6720430.1"/>
    </source>
</evidence>
<keyword evidence="2" id="KW-1185">Reference proteome</keyword>
<sequence>MKVACGQFTVSSNIAHNFQIIKKLITKSVQSNVEVLFLPEASDYLAKNAGHSFRLSQKTNDLLVKPIQEELKNLNSKNSKLSISIGIHEPDFKNNKTINKLLWIDNEGKIVHEYCKIHLFDVNIKNGPILKESNSVTPGNKILPPFPSPDPNFNIGFQICYDIRFPELSTLLFKKGANILTFPSAFTVKTGESHWKNLGRTRAIDNQSYVIMAAQCGEHQLVDEDEPNGEETKRISYGNSLIIDPWGDVLVEGLKYNDDLPKDEDGDYYELCVADLDYDRLSSVRENMPLLSHRRDVYSLIEN</sequence>
<protein>
    <submittedName>
        <fullName evidence="1">Deaminated glutathione amidase</fullName>
    </submittedName>
</protein>
<gene>
    <name evidence="1" type="ORF">CLIB1444_03S11716</name>
</gene>
<organism evidence="1 2">
    <name type="scientific">[Candida] jaroonii</name>
    <dbReference type="NCBI Taxonomy" id="467808"/>
    <lineage>
        <taxon>Eukaryota</taxon>
        <taxon>Fungi</taxon>
        <taxon>Dikarya</taxon>
        <taxon>Ascomycota</taxon>
        <taxon>Saccharomycotina</taxon>
        <taxon>Pichiomycetes</taxon>
        <taxon>Debaryomycetaceae</taxon>
        <taxon>Yamadazyma</taxon>
    </lineage>
</organism>
<proteinExistence type="predicted"/>
<dbReference type="EMBL" id="CALSDN010000003">
    <property type="protein sequence ID" value="CAH6720430.1"/>
    <property type="molecule type" value="Genomic_DNA"/>
</dbReference>
<reference evidence="1" key="1">
    <citation type="submission" date="2022-06" db="EMBL/GenBank/DDBJ databases">
        <authorList>
            <person name="Legras J.-L."/>
            <person name="Devillers H."/>
            <person name="Grondin C."/>
        </authorList>
    </citation>
    <scope>NUCLEOTIDE SEQUENCE</scope>
    <source>
        <strain evidence="1">CLIB 1444</strain>
    </source>
</reference>